<protein>
    <recommendedName>
        <fullName evidence="8">ATP synthase epsilon chain, chloroplastic</fullName>
    </recommendedName>
</protein>
<evidence type="ECO:0000256" key="1">
    <source>
        <dbReference type="ARBA" id="ARBA00004170"/>
    </source>
</evidence>
<keyword evidence="7 8" id="KW-0066">ATP synthesis</keyword>
<dbReference type="InterPro" id="IPR001469">
    <property type="entry name" value="ATP_synth_F1_dsu/esu"/>
</dbReference>
<comment type="similarity">
    <text evidence="2 8">Belongs to the ATPase epsilon chain family.</text>
</comment>
<evidence type="ECO:0000256" key="5">
    <source>
        <dbReference type="ARBA" id="ARBA00023136"/>
    </source>
</evidence>
<evidence type="ECO:0000256" key="4">
    <source>
        <dbReference type="ARBA" id="ARBA00023065"/>
    </source>
</evidence>
<evidence type="ECO:0000256" key="3">
    <source>
        <dbReference type="ARBA" id="ARBA00022448"/>
    </source>
</evidence>
<dbReference type="HAMAP" id="MF_00530">
    <property type="entry name" value="ATP_synth_epsil_bac"/>
    <property type="match status" value="1"/>
</dbReference>
<organism evidence="11">
    <name type="scientific">Selaginella uncinata</name>
    <name type="common">Blue spike-moss</name>
    <name type="synonym">Lycopodium uncinatum</name>
    <dbReference type="NCBI Taxonomy" id="307165"/>
    <lineage>
        <taxon>Eukaryota</taxon>
        <taxon>Viridiplantae</taxon>
        <taxon>Streptophyta</taxon>
        <taxon>Embryophyta</taxon>
        <taxon>Tracheophyta</taxon>
        <taxon>Lycopodiopsida</taxon>
        <taxon>Selaginellales</taxon>
        <taxon>Selaginellaceae</taxon>
        <taxon>Selaginella</taxon>
    </lineage>
</organism>
<evidence type="ECO:0000256" key="2">
    <source>
        <dbReference type="ARBA" id="ARBA00005712"/>
    </source>
</evidence>
<keyword evidence="6 8" id="KW-0139">CF(1)</keyword>
<comment type="function">
    <text evidence="8">Produces ATP from ADP in the presence of a proton gradient across the membrane.</text>
</comment>
<evidence type="ECO:0000256" key="7">
    <source>
        <dbReference type="ARBA" id="ARBA00023310"/>
    </source>
</evidence>
<evidence type="ECO:0000256" key="8">
    <source>
        <dbReference type="RuleBase" id="RU003655"/>
    </source>
</evidence>
<dbReference type="Pfam" id="PF02823">
    <property type="entry name" value="ATP-synt_DE_N"/>
    <property type="match status" value="1"/>
</dbReference>
<dbReference type="CDD" id="cd12152">
    <property type="entry name" value="F1-ATPase_delta"/>
    <property type="match status" value="1"/>
</dbReference>
<keyword evidence="8" id="KW-0793">Thylakoid</keyword>
<dbReference type="AlphaFoldDB" id="Q2WGH5"/>
<feature type="non-terminal residue" evidence="11">
    <location>
        <position position="1"/>
    </location>
</feature>
<dbReference type="SUPFAM" id="SSF51344">
    <property type="entry name" value="Epsilon subunit of F1F0-ATP synthase N-terminal domain"/>
    <property type="match status" value="1"/>
</dbReference>
<keyword evidence="4 8" id="KW-0406">Ion transport</keyword>
<evidence type="ECO:0000313" key="11">
    <source>
        <dbReference type="EMBL" id="BAE00201.1"/>
    </source>
</evidence>
<accession>Q2WGH5</accession>
<dbReference type="PANTHER" id="PTHR13822">
    <property type="entry name" value="ATP SYNTHASE DELTA/EPSILON CHAIN"/>
    <property type="match status" value="1"/>
</dbReference>
<dbReference type="NCBIfam" id="TIGR01216">
    <property type="entry name" value="ATP_synt_epsi"/>
    <property type="match status" value="1"/>
</dbReference>
<feature type="domain" description="ATP synthase F1 complex delta/epsilon subunit N-terminal" evidence="10">
    <location>
        <begin position="8"/>
        <end position="81"/>
    </location>
</feature>
<evidence type="ECO:0000256" key="6">
    <source>
        <dbReference type="ARBA" id="ARBA00023196"/>
    </source>
</evidence>
<dbReference type="Pfam" id="PF00401">
    <property type="entry name" value="ATP-synt_DE"/>
    <property type="match status" value="1"/>
</dbReference>
<keyword evidence="8" id="KW-0375">Hydrogen ion transport</keyword>
<dbReference type="InterPro" id="IPR020546">
    <property type="entry name" value="ATP_synth_F1_dsu/esu_N"/>
</dbReference>
<keyword evidence="11" id="KW-0150">Chloroplast</keyword>
<keyword evidence="5 8" id="KW-0472">Membrane</keyword>
<dbReference type="InterPro" id="IPR036771">
    <property type="entry name" value="ATPsynth_dsu/esu_N"/>
</dbReference>
<reference evidence="11" key="1">
    <citation type="journal article" date="2007" name="J. Plant Res.">
        <title>The chloroplast genome from a lycophyte (microphyllophyte), Selaginella uncinata, has a unique inversion, transpositions and many gene losses.</title>
        <authorList>
            <person name="Tsuji S."/>
            <person name="Ueda K."/>
            <person name="Nishiyama T."/>
            <person name="Hasebe M."/>
            <person name="Yoshikawa S."/>
            <person name="Konagaya A."/>
            <person name="Nishiuchi T."/>
            <person name="Yamaguchi K."/>
        </authorList>
    </citation>
    <scope>NUCLEOTIDE SEQUENCE</scope>
</reference>
<sequence>TTPNPRAMTPNQVVRNPEAQEVILSTSSGQIGVLSNHAPPPAAPDIGTPKIRIDGQWSIPALMGGPAVVDENRATASANEADEAVNIDPQQAREVYLRARAEPAQAKGGKQTIEANSAFRRAKARLDAVAALAPERTGPPRGMTQ</sequence>
<gene>
    <name evidence="11" type="primary">atpE</name>
</gene>
<evidence type="ECO:0000259" key="10">
    <source>
        <dbReference type="Pfam" id="PF02823"/>
    </source>
</evidence>
<dbReference type="GO" id="GO:0045259">
    <property type="term" value="C:proton-transporting ATP synthase complex"/>
    <property type="evidence" value="ECO:0007669"/>
    <property type="project" value="UniProtKB-KW"/>
</dbReference>
<dbReference type="Gene3D" id="2.60.15.10">
    <property type="entry name" value="F0F1 ATP synthase delta/epsilon subunit, N-terminal"/>
    <property type="match status" value="1"/>
</dbReference>
<evidence type="ECO:0000259" key="9">
    <source>
        <dbReference type="Pfam" id="PF00401"/>
    </source>
</evidence>
<dbReference type="InterPro" id="IPR020547">
    <property type="entry name" value="ATP_synth_F1_esu_C"/>
</dbReference>
<dbReference type="GO" id="GO:0046933">
    <property type="term" value="F:proton-transporting ATP synthase activity, rotational mechanism"/>
    <property type="evidence" value="ECO:0007669"/>
    <property type="project" value="InterPro"/>
</dbReference>
<comment type="subunit">
    <text evidence="8">F-type ATPases have 2 components, CF(1) - the catalytic core - and CF(0) - the membrane proton channel. CF(1) has five subunits: alpha(3), beta(3), gamma(1), delta(1), epsilon(1). CF(0) has three main subunits: a, b and c.</text>
</comment>
<comment type="subcellular location">
    <subcellularLocation>
        <location evidence="1">Membrane</location>
        <topology evidence="1">Peripheral membrane protein</topology>
    </subcellularLocation>
</comment>
<proteinExistence type="inferred from homology"/>
<feature type="domain" description="ATP synthase epsilon subunit C-terminal" evidence="9">
    <location>
        <begin position="86"/>
        <end position="129"/>
    </location>
</feature>
<dbReference type="PANTHER" id="PTHR13822:SF10">
    <property type="entry name" value="ATP SYNTHASE EPSILON CHAIN, CHLOROPLASTIC"/>
    <property type="match status" value="1"/>
</dbReference>
<keyword evidence="3 8" id="KW-0813">Transport</keyword>
<dbReference type="EMBL" id="AB197035">
    <property type="protein sequence ID" value="BAE00201.1"/>
    <property type="molecule type" value="Genomic_DNA"/>
</dbReference>
<keyword evidence="8 11" id="KW-0934">Plastid</keyword>
<dbReference type="Gene3D" id="6.10.140.480">
    <property type="match status" value="1"/>
</dbReference>
<name>Q2WGH5_SELUN</name>
<geneLocation type="chloroplast" evidence="11"/>